<keyword evidence="2" id="KW-1185">Reference proteome</keyword>
<evidence type="ECO:0000313" key="2">
    <source>
        <dbReference type="Proteomes" id="UP001605036"/>
    </source>
</evidence>
<dbReference type="AlphaFoldDB" id="A0ABD1YSD8"/>
<evidence type="ECO:0000313" key="1">
    <source>
        <dbReference type="EMBL" id="KAL2633692.1"/>
    </source>
</evidence>
<name>A0ABD1YSD8_9MARC</name>
<sequence length="71" mass="7724">MGLQKRSADAGAILIEVSQYRRTKERTGKITEVGPAARNTAGAPSLKHVPFCYCFERKSTAGTSILTRAVR</sequence>
<comment type="caution">
    <text evidence="1">The sequence shown here is derived from an EMBL/GenBank/DDBJ whole genome shotgun (WGS) entry which is preliminary data.</text>
</comment>
<protein>
    <submittedName>
        <fullName evidence="1">Uncharacterized protein</fullName>
    </submittedName>
</protein>
<proteinExistence type="predicted"/>
<dbReference type="EMBL" id="JBHFFA010000003">
    <property type="protein sequence ID" value="KAL2633692.1"/>
    <property type="molecule type" value="Genomic_DNA"/>
</dbReference>
<gene>
    <name evidence="1" type="ORF">R1flu_005171</name>
</gene>
<organism evidence="1 2">
    <name type="scientific">Riccia fluitans</name>
    <dbReference type="NCBI Taxonomy" id="41844"/>
    <lineage>
        <taxon>Eukaryota</taxon>
        <taxon>Viridiplantae</taxon>
        <taxon>Streptophyta</taxon>
        <taxon>Embryophyta</taxon>
        <taxon>Marchantiophyta</taxon>
        <taxon>Marchantiopsida</taxon>
        <taxon>Marchantiidae</taxon>
        <taxon>Marchantiales</taxon>
        <taxon>Ricciaceae</taxon>
        <taxon>Riccia</taxon>
    </lineage>
</organism>
<reference evidence="1 2" key="1">
    <citation type="submission" date="2024-09" db="EMBL/GenBank/DDBJ databases">
        <title>Chromosome-scale assembly of Riccia fluitans.</title>
        <authorList>
            <person name="Paukszto L."/>
            <person name="Sawicki J."/>
            <person name="Karawczyk K."/>
            <person name="Piernik-Szablinska J."/>
            <person name="Szczecinska M."/>
            <person name="Mazdziarz M."/>
        </authorList>
    </citation>
    <scope>NUCLEOTIDE SEQUENCE [LARGE SCALE GENOMIC DNA]</scope>
    <source>
        <strain evidence="1">Rf_01</strain>
        <tissue evidence="1">Aerial parts of the thallus</tissue>
    </source>
</reference>
<dbReference type="Proteomes" id="UP001605036">
    <property type="component" value="Unassembled WGS sequence"/>
</dbReference>
<accession>A0ABD1YSD8</accession>